<evidence type="ECO:0000313" key="6">
    <source>
        <dbReference type="EMBL" id="WJW66936.1"/>
    </source>
</evidence>
<dbReference type="InterPro" id="IPR014026">
    <property type="entry name" value="UDP-Glc/GDP-Man_DH_dimer"/>
</dbReference>
<dbReference type="EMBL" id="JACATZ010000001">
    <property type="protein sequence ID" value="NWJ45055.1"/>
    <property type="molecule type" value="Genomic_DNA"/>
</dbReference>
<dbReference type="GO" id="GO:0051287">
    <property type="term" value="F:NAD binding"/>
    <property type="evidence" value="ECO:0007669"/>
    <property type="project" value="InterPro"/>
</dbReference>
<dbReference type="SUPFAM" id="SSF48179">
    <property type="entry name" value="6-phosphogluconate dehydrogenase C-terminal domain-like"/>
    <property type="match status" value="1"/>
</dbReference>
<evidence type="ECO:0000313" key="7">
    <source>
        <dbReference type="Proteomes" id="UP000521676"/>
    </source>
</evidence>
<dbReference type="RefSeq" id="WP_341468829.1">
    <property type="nucleotide sequence ID" value="NZ_CP128399.1"/>
</dbReference>
<dbReference type="InterPro" id="IPR008927">
    <property type="entry name" value="6-PGluconate_DH-like_C_sf"/>
</dbReference>
<dbReference type="GO" id="GO:0000271">
    <property type="term" value="P:polysaccharide biosynthetic process"/>
    <property type="evidence" value="ECO:0007669"/>
    <property type="project" value="InterPro"/>
</dbReference>
<evidence type="ECO:0000313" key="8">
    <source>
        <dbReference type="Proteomes" id="UP001431572"/>
    </source>
</evidence>
<dbReference type="NCBIfam" id="TIGR03026">
    <property type="entry name" value="NDP-sugDHase"/>
    <property type="match status" value="1"/>
</dbReference>
<dbReference type="Pfam" id="PF03721">
    <property type="entry name" value="UDPG_MGDP_dh_N"/>
    <property type="match status" value="1"/>
</dbReference>
<organism evidence="5 7">
    <name type="scientific">Candidatus Chlorohelix allophototropha</name>
    <dbReference type="NCBI Taxonomy" id="3003348"/>
    <lineage>
        <taxon>Bacteria</taxon>
        <taxon>Bacillati</taxon>
        <taxon>Chloroflexota</taxon>
        <taxon>Chloroflexia</taxon>
        <taxon>Candidatus Chloroheliales</taxon>
        <taxon>Candidatus Chloroheliaceae</taxon>
        <taxon>Candidatus Chlorohelix</taxon>
    </lineage>
</organism>
<sequence length="435" mass="47836">MLIDKINNKQAKVGIVGLGYVGLPVGVAYAEAGFRVTGLDVTQARVKMLNRGESYIDDIQSERLLPILANGSFKASFDPSVLAAQDAIIICVPTPLNKTQDPDLTAIKAATKDIAANLQRGQLIVLESTTYPGTTQEIIQPVLESRGMKVGEDFYLAFSPERIDPGAVGSKGWRFENTPKVVGGVTPQCRELAVALYANVVEKVVPVSSPSIAEMTKIFENVFRVVNVALVNEMALLCDRMGLDVWEVVRAANTKPYGIMQFAPGPGVGGHCIPIDPFYLTWKAREYDFHTRFIELAGEINLQMPYHVRELTIRALNRSDKGLHGAKILVLGVAYKKDVSDFRESPAIKIISLLEKDGAHITYHDPHVPELQEGHVTYQSVKLEQQTLNEADCVLIITDHSAFDYEAIVREAKVVVDTRNATAKVGENRDKIVLL</sequence>
<dbReference type="Gene3D" id="3.40.50.720">
    <property type="entry name" value="NAD(P)-binding Rossmann-like Domain"/>
    <property type="match status" value="2"/>
</dbReference>
<dbReference type="PANTHER" id="PTHR43491:SF1">
    <property type="entry name" value="UDP-N-ACETYL-D-MANNOSAMINE DEHYDROGENASE"/>
    <property type="match status" value="1"/>
</dbReference>
<keyword evidence="8" id="KW-1185">Reference proteome</keyword>
<evidence type="ECO:0000313" key="5">
    <source>
        <dbReference type="EMBL" id="NWJ45055.1"/>
    </source>
</evidence>
<keyword evidence="1" id="KW-0560">Oxidoreductase</keyword>
<reference evidence="5 7" key="1">
    <citation type="submission" date="2020-06" db="EMBL/GenBank/DDBJ databases">
        <title>Anoxygenic phototrophic Chloroflexota member uses a Type I reaction center.</title>
        <authorList>
            <person name="Tsuji J.M."/>
            <person name="Shaw N.A."/>
            <person name="Nagashima S."/>
            <person name="Venkiteswaran J."/>
            <person name="Schiff S.L."/>
            <person name="Hanada S."/>
            <person name="Tank M."/>
            <person name="Neufeld J.D."/>
        </authorList>
    </citation>
    <scope>NUCLEOTIDE SEQUENCE [LARGE SCALE GENOMIC DNA]</scope>
    <source>
        <strain evidence="5">L227-S17</strain>
    </source>
</reference>
<evidence type="ECO:0000256" key="1">
    <source>
        <dbReference type="ARBA" id="ARBA00023002"/>
    </source>
</evidence>
<evidence type="ECO:0000256" key="2">
    <source>
        <dbReference type="ARBA" id="ARBA00023027"/>
    </source>
</evidence>
<dbReference type="SMART" id="SM00984">
    <property type="entry name" value="UDPG_MGDP_dh_C"/>
    <property type="match status" value="1"/>
</dbReference>
<evidence type="ECO:0000259" key="4">
    <source>
        <dbReference type="SMART" id="SM00984"/>
    </source>
</evidence>
<dbReference type="InterPro" id="IPR036291">
    <property type="entry name" value="NAD(P)-bd_dom_sf"/>
</dbReference>
<keyword evidence="2" id="KW-0520">NAD</keyword>
<dbReference type="Proteomes" id="UP001431572">
    <property type="component" value="Chromosome 1"/>
</dbReference>
<reference evidence="6" key="2">
    <citation type="journal article" date="2024" name="Nature">
        <title>Anoxygenic phototroph of the Chloroflexota uses a type I reaction centre.</title>
        <authorList>
            <person name="Tsuji J.M."/>
            <person name="Shaw N.A."/>
            <person name="Nagashima S."/>
            <person name="Venkiteswaran J.J."/>
            <person name="Schiff S.L."/>
            <person name="Watanabe T."/>
            <person name="Fukui M."/>
            <person name="Hanada S."/>
            <person name="Tank M."/>
            <person name="Neufeld J.D."/>
        </authorList>
    </citation>
    <scope>NUCLEOTIDE SEQUENCE</scope>
    <source>
        <strain evidence="6">L227-S17</strain>
    </source>
</reference>
<dbReference type="PIRSF" id="PIRSF500136">
    <property type="entry name" value="UDP_ManNAc_DH"/>
    <property type="match status" value="1"/>
</dbReference>
<dbReference type="Pfam" id="PF00984">
    <property type="entry name" value="UDPG_MGDP_dh"/>
    <property type="match status" value="1"/>
</dbReference>
<accession>A0A8T7M2Y1</accession>
<protein>
    <submittedName>
        <fullName evidence="5">Nucleotide sugar dehydrogenase</fullName>
    </submittedName>
</protein>
<name>A0A8T7M2Y1_9CHLR</name>
<dbReference type="InterPro" id="IPR014027">
    <property type="entry name" value="UDP-Glc/GDP-Man_DH_C"/>
</dbReference>
<dbReference type="SUPFAM" id="SSF51735">
    <property type="entry name" value="NAD(P)-binding Rossmann-fold domains"/>
    <property type="match status" value="1"/>
</dbReference>
<dbReference type="SUPFAM" id="SSF52413">
    <property type="entry name" value="UDP-glucose/GDP-mannose dehydrogenase C-terminal domain"/>
    <property type="match status" value="1"/>
</dbReference>
<dbReference type="GO" id="GO:0016628">
    <property type="term" value="F:oxidoreductase activity, acting on the CH-CH group of donors, NAD or NADP as acceptor"/>
    <property type="evidence" value="ECO:0007669"/>
    <property type="project" value="InterPro"/>
</dbReference>
<dbReference type="InterPro" id="IPR036220">
    <property type="entry name" value="UDP-Glc/GDP-Man_DH_C_sf"/>
</dbReference>
<dbReference type="AlphaFoldDB" id="A0A8T7M2Y1"/>
<dbReference type="Proteomes" id="UP000521676">
    <property type="component" value="Unassembled WGS sequence"/>
</dbReference>
<dbReference type="Pfam" id="PF03720">
    <property type="entry name" value="UDPG_MGDP_dh_C"/>
    <property type="match status" value="1"/>
</dbReference>
<dbReference type="GO" id="GO:0016616">
    <property type="term" value="F:oxidoreductase activity, acting on the CH-OH group of donors, NAD or NADP as acceptor"/>
    <property type="evidence" value="ECO:0007669"/>
    <property type="project" value="InterPro"/>
</dbReference>
<dbReference type="InterPro" id="IPR028359">
    <property type="entry name" value="UDP_ManNAc/GlcNAc_DH"/>
</dbReference>
<evidence type="ECO:0000256" key="3">
    <source>
        <dbReference type="PIRNR" id="PIRNR000124"/>
    </source>
</evidence>
<proteinExistence type="inferred from homology"/>
<dbReference type="InterPro" id="IPR001732">
    <property type="entry name" value="UDP-Glc/GDP-Man_DH_N"/>
</dbReference>
<dbReference type="PANTHER" id="PTHR43491">
    <property type="entry name" value="UDP-N-ACETYL-D-MANNOSAMINE DEHYDROGENASE"/>
    <property type="match status" value="1"/>
</dbReference>
<dbReference type="EMBL" id="CP128399">
    <property type="protein sequence ID" value="WJW66936.1"/>
    <property type="molecule type" value="Genomic_DNA"/>
</dbReference>
<comment type="similarity">
    <text evidence="3">Belongs to the UDP-glucose/GDP-mannose dehydrogenase family.</text>
</comment>
<dbReference type="InterPro" id="IPR017476">
    <property type="entry name" value="UDP-Glc/GDP-Man"/>
</dbReference>
<dbReference type="PIRSF" id="PIRSF000124">
    <property type="entry name" value="UDPglc_GDPman_dh"/>
    <property type="match status" value="1"/>
</dbReference>
<feature type="domain" description="UDP-glucose/GDP-mannose dehydrogenase C-terminal" evidence="4">
    <location>
        <begin position="329"/>
        <end position="424"/>
    </location>
</feature>
<gene>
    <name evidence="5" type="ORF">HXX08_04165</name>
    <name evidence="6" type="ORF">OZ401_000181</name>
</gene>